<dbReference type="Pfam" id="PF00795">
    <property type="entry name" value="CN_hydrolase"/>
    <property type="match status" value="1"/>
</dbReference>
<name>A0ABY7GBX2_MYAAR</name>
<evidence type="ECO:0000259" key="3">
    <source>
        <dbReference type="PROSITE" id="PS50263"/>
    </source>
</evidence>
<feature type="domain" description="CN hydrolase" evidence="3">
    <location>
        <begin position="1"/>
        <end position="238"/>
    </location>
</feature>
<dbReference type="PROSITE" id="PS50263">
    <property type="entry name" value="CN_HYDROLASE"/>
    <property type="match status" value="1"/>
</dbReference>
<organism evidence="4 5">
    <name type="scientific">Mya arenaria</name>
    <name type="common">Soft-shell clam</name>
    <dbReference type="NCBI Taxonomy" id="6604"/>
    <lineage>
        <taxon>Eukaryota</taxon>
        <taxon>Metazoa</taxon>
        <taxon>Spiralia</taxon>
        <taxon>Lophotrochozoa</taxon>
        <taxon>Mollusca</taxon>
        <taxon>Bivalvia</taxon>
        <taxon>Autobranchia</taxon>
        <taxon>Heteroconchia</taxon>
        <taxon>Euheterodonta</taxon>
        <taxon>Imparidentia</taxon>
        <taxon>Neoheterodontei</taxon>
        <taxon>Myida</taxon>
        <taxon>Myoidea</taxon>
        <taxon>Myidae</taxon>
        <taxon>Mya</taxon>
    </lineage>
</organism>
<dbReference type="InterPro" id="IPR003010">
    <property type="entry name" value="C-N_Hydrolase"/>
</dbReference>
<evidence type="ECO:0000256" key="1">
    <source>
        <dbReference type="ARBA" id="ARBA00008225"/>
    </source>
</evidence>
<dbReference type="PANTHER" id="PTHR10609:SF27">
    <property type="entry name" value="CN HYDROLASE DOMAIN-CONTAINING PROTEIN-RELATED"/>
    <property type="match status" value="1"/>
</dbReference>
<sequence>MMVNLRIYQQQAKIAASQQNADIIVFPEDGVYGMYMNDQHEIVYPYLELIPDPTKLQSNPCNNPSTLPDTEVQQVLSCIAKENKLFVVANIGDKVPCNQNDTKCPGTGHYQYNTNVVYDPQGTLVARYHKYNLFGEYQFDRPEHADIAHPAIDLITKHNVTNIAFPTAWMDAAPFFNSIQFHSAFAAAHGINYLAANIHYPQSRFHGSGIYTPEGAATYYYNTTVGSEGRLLVKEIPGVNEAKTLSLPFKQPASGPTPSQQGRNFVAVISKNKSNFVRLTGRSGRAVVCHNNLCCHASYKTNGTSVQSGHGSNGPGNEYFALGAFDGLRRSRINYYIQICIILRCYDNGTTPTCNDKVNLPVKIDMLNFEMSGNFSTPYIYPEILLQKEGDFGLASYLNRWSYADGRMTSDNKYMHPLAVATLFGRCYDRDDE</sequence>
<comment type="similarity">
    <text evidence="1">Belongs to the carbon-nitrogen hydrolase superfamily. BTD/VNN family.</text>
</comment>
<dbReference type="SUPFAM" id="SSF56317">
    <property type="entry name" value="Carbon-nitrogen hydrolase"/>
    <property type="match status" value="1"/>
</dbReference>
<keyword evidence="5" id="KW-1185">Reference proteome</keyword>
<dbReference type="EMBL" id="CP111028">
    <property type="protein sequence ID" value="WAR30994.1"/>
    <property type="molecule type" value="Genomic_DNA"/>
</dbReference>
<dbReference type="Gene3D" id="3.60.110.10">
    <property type="entry name" value="Carbon-nitrogen hydrolase"/>
    <property type="match status" value="2"/>
</dbReference>
<reference evidence="4" key="1">
    <citation type="submission" date="2022-11" db="EMBL/GenBank/DDBJ databases">
        <title>Centuries of genome instability and evolution in soft-shell clam transmissible cancer (bioRxiv).</title>
        <authorList>
            <person name="Hart S.F.M."/>
            <person name="Yonemitsu M.A."/>
            <person name="Giersch R.M."/>
            <person name="Beal B.F."/>
            <person name="Arriagada G."/>
            <person name="Davis B.W."/>
            <person name="Ostrander E.A."/>
            <person name="Goff S.P."/>
            <person name="Metzger M.J."/>
        </authorList>
    </citation>
    <scope>NUCLEOTIDE SEQUENCE</scope>
    <source>
        <strain evidence="4">MELC-2E11</strain>
        <tissue evidence="4">Siphon/mantle</tissue>
    </source>
</reference>
<accession>A0ABY7GBX2</accession>
<keyword evidence="2" id="KW-0378">Hydrolase</keyword>
<proteinExistence type="inferred from homology"/>
<dbReference type="Pfam" id="PF19018">
    <property type="entry name" value="Vanin_C"/>
    <property type="match status" value="1"/>
</dbReference>
<gene>
    <name evidence="4" type="ORF">MAR_033536</name>
</gene>
<evidence type="ECO:0000256" key="2">
    <source>
        <dbReference type="ARBA" id="ARBA00022801"/>
    </source>
</evidence>
<dbReference type="InterPro" id="IPR043957">
    <property type="entry name" value="Vanin_C"/>
</dbReference>
<protein>
    <submittedName>
        <fullName evidence="4">VNN1-like protein</fullName>
    </submittedName>
</protein>
<evidence type="ECO:0000313" key="5">
    <source>
        <dbReference type="Proteomes" id="UP001164746"/>
    </source>
</evidence>
<dbReference type="Proteomes" id="UP001164746">
    <property type="component" value="Chromosome 17"/>
</dbReference>
<dbReference type="PANTHER" id="PTHR10609">
    <property type="entry name" value="BIOTINIDASE-RELATED"/>
    <property type="match status" value="1"/>
</dbReference>
<dbReference type="InterPro" id="IPR036526">
    <property type="entry name" value="C-N_Hydrolase_sf"/>
</dbReference>
<evidence type="ECO:0000313" key="4">
    <source>
        <dbReference type="EMBL" id="WAR30994.1"/>
    </source>
</evidence>
<dbReference type="InterPro" id="IPR040154">
    <property type="entry name" value="Biotinidase/VNN"/>
</dbReference>